<evidence type="ECO:0000259" key="2">
    <source>
        <dbReference type="Pfam" id="PF25534"/>
    </source>
</evidence>
<evidence type="ECO:0000256" key="1">
    <source>
        <dbReference type="SAM" id="MobiDB-lite"/>
    </source>
</evidence>
<dbReference type="EMBL" id="KZ293415">
    <property type="protein sequence ID" value="PBK78275.1"/>
    <property type="molecule type" value="Genomic_DNA"/>
</dbReference>
<evidence type="ECO:0000313" key="4">
    <source>
        <dbReference type="Proteomes" id="UP000218334"/>
    </source>
</evidence>
<feature type="compositionally biased region" description="Pro residues" evidence="1">
    <location>
        <begin position="248"/>
        <end position="258"/>
    </location>
</feature>
<proteinExistence type="predicted"/>
<feature type="compositionally biased region" description="Polar residues" evidence="1">
    <location>
        <begin position="213"/>
        <end position="226"/>
    </location>
</feature>
<protein>
    <recommendedName>
        <fullName evidence="2">DUF7918 domain-containing protein</fullName>
    </recommendedName>
</protein>
<feature type="region of interest" description="Disordered" evidence="1">
    <location>
        <begin position="205"/>
        <end position="342"/>
    </location>
</feature>
<organism evidence="3 4">
    <name type="scientific">Armillaria solidipes</name>
    <dbReference type="NCBI Taxonomy" id="1076256"/>
    <lineage>
        <taxon>Eukaryota</taxon>
        <taxon>Fungi</taxon>
        <taxon>Dikarya</taxon>
        <taxon>Basidiomycota</taxon>
        <taxon>Agaricomycotina</taxon>
        <taxon>Agaricomycetes</taxon>
        <taxon>Agaricomycetidae</taxon>
        <taxon>Agaricales</taxon>
        <taxon>Marasmiineae</taxon>
        <taxon>Physalacriaceae</taxon>
        <taxon>Armillaria</taxon>
    </lineage>
</organism>
<feature type="domain" description="DUF7918" evidence="2">
    <location>
        <begin position="9"/>
        <end position="209"/>
    </location>
</feature>
<dbReference type="Pfam" id="PF25534">
    <property type="entry name" value="DUF7918"/>
    <property type="match status" value="1"/>
</dbReference>
<feature type="compositionally biased region" description="Polar residues" evidence="1">
    <location>
        <begin position="325"/>
        <end position="342"/>
    </location>
</feature>
<dbReference type="InterPro" id="IPR057678">
    <property type="entry name" value="DUF7918"/>
</dbReference>
<gene>
    <name evidence="3" type="ORF">ARMSODRAFT_1077854</name>
</gene>
<feature type="compositionally biased region" description="Polar residues" evidence="1">
    <location>
        <begin position="296"/>
        <end position="312"/>
    </location>
</feature>
<dbReference type="PANTHER" id="PTHR36223">
    <property type="entry name" value="BETA-LACTAMASE-TYPE TRANSPEPTIDASE FOLD DOMAIN CONTAINING PROTEIN"/>
    <property type="match status" value="1"/>
</dbReference>
<dbReference type="AlphaFoldDB" id="A0A2H3C5D2"/>
<sequence length="342" mass="36720">MLTHRGFSAWIVANGKPLPEYLVAVDATNHRVSCWIPSEDGQAFAVYWQDHGGKTDTCSFITLDGLTVPGRFLLGNGIAYRSGIRTSKTTERPFIFQQITEAEAGGSSSEASSRDAGMVTLRIKKVNRVSTRPPDPHLALSTSKQSMLRPGDHRVGFGDEVPSFEQLGYTWMVRPFEPGSTAKTPSTYVTFVFRYRSREFLRTQGIIPENEPSPVSTPSPQASSSAHAGAPNRRIASAPVTSPGYATSPPPFITPAPSPTISSGPASPASSSTGRPSSSRSSSKSSLYGSGHRMPTANTRRTVSMRPTRTGSPGQGKTEIGKTPLQPQTKGINNNRPDVNND</sequence>
<dbReference type="PANTHER" id="PTHR36223:SF1">
    <property type="entry name" value="TRANSCRIPTION ELONGATION FACTOR EAF N-TERMINAL DOMAIN-CONTAINING PROTEIN"/>
    <property type="match status" value="1"/>
</dbReference>
<evidence type="ECO:0000313" key="3">
    <source>
        <dbReference type="EMBL" id="PBK78275.1"/>
    </source>
</evidence>
<reference evidence="4" key="1">
    <citation type="journal article" date="2017" name="Nat. Ecol. Evol.">
        <title>Genome expansion and lineage-specific genetic innovations in the forest pathogenic fungi Armillaria.</title>
        <authorList>
            <person name="Sipos G."/>
            <person name="Prasanna A.N."/>
            <person name="Walter M.C."/>
            <person name="O'Connor E."/>
            <person name="Balint B."/>
            <person name="Krizsan K."/>
            <person name="Kiss B."/>
            <person name="Hess J."/>
            <person name="Varga T."/>
            <person name="Slot J."/>
            <person name="Riley R."/>
            <person name="Boka B."/>
            <person name="Rigling D."/>
            <person name="Barry K."/>
            <person name="Lee J."/>
            <person name="Mihaltcheva S."/>
            <person name="LaButti K."/>
            <person name="Lipzen A."/>
            <person name="Waldron R."/>
            <person name="Moloney N.M."/>
            <person name="Sperisen C."/>
            <person name="Kredics L."/>
            <person name="Vagvoelgyi C."/>
            <person name="Patrignani A."/>
            <person name="Fitzpatrick D."/>
            <person name="Nagy I."/>
            <person name="Doyle S."/>
            <person name="Anderson J.B."/>
            <person name="Grigoriev I.V."/>
            <person name="Gueldener U."/>
            <person name="Muensterkoetter M."/>
            <person name="Nagy L.G."/>
        </authorList>
    </citation>
    <scope>NUCLEOTIDE SEQUENCE [LARGE SCALE GENOMIC DNA]</scope>
    <source>
        <strain evidence="4">28-4</strain>
    </source>
</reference>
<name>A0A2H3C5D2_9AGAR</name>
<keyword evidence="4" id="KW-1185">Reference proteome</keyword>
<accession>A0A2H3C5D2</accession>
<dbReference type="Proteomes" id="UP000218334">
    <property type="component" value="Unassembled WGS sequence"/>
</dbReference>
<feature type="compositionally biased region" description="Low complexity" evidence="1">
    <location>
        <begin position="259"/>
        <end position="286"/>
    </location>
</feature>